<name>A0A4Y8L088_9BACT</name>
<sequence length="736" mass="84961">MGIIIRKKATGEVFDVMPGFKLELRNTSPIFNELGSKTISTSLPKTPNNIKLLGFSNRLDLRTKPELKIPVIVSSGSYVRVGVLYESSAYNSDKTFGITIAFNEGIMYEAMSDILLTELSDLPVIESTPDDLYTMMNELATKENPEERLSVFYVTFKKQTYKENEDDEQDSVWAEYVNWGETVSSGQGQLAKRKFTFVIEDNKIIEIGVPFGYGITPFVRVWYLLEKVFGHFGYKVGDNPFKEHFQLRRLCVLNNVADAIVNGTLDYKQLLPPVTINDFLNALYCRFGMKVSFDSNTNTVNLFLIRDTFRSQKTAAISLAEFPDIDYTSPKQLKLTVARNLDNSESETDTYEEFLAKYNNTVGQVGVSASDLKVGGIYYDPKGGFFIQYSTINEEIKTLSSALFDWNKKDEGLEVEEISSVDEGLTMRHDDGENFSKLYYGLSHQLKNVILSINGTTQETDTENVLAFAYDMGMATLELAPGNIFDYGYKYGSIFPYAYQSDHVLQKDPDGNEFRYSLLLTGEYGAFNQFFKEYDAFLRHSNHTVKLQSFNFVHNLSNIDFRQKRIVDNHPLLLDKFDHDLDGHWGQMCKIEARTLRLYEPYDLDKEQALPVPEDIRYKWQLFSDQEQVIVDKGKALVQEIVDRGSRYRNVKLIEWRITDDPDKPGDRTYWFLPPTEYQYQNQIQTGSRTHTCTVRYYLKYEENTGSLFNPDWEEREELKYPDVDYKSWFEPEDLE</sequence>
<gene>
    <name evidence="1" type="ORF">E2605_12545</name>
</gene>
<evidence type="ECO:0000313" key="1">
    <source>
        <dbReference type="EMBL" id="TFD95657.1"/>
    </source>
</evidence>
<dbReference type="RefSeq" id="WP_134436676.1">
    <property type="nucleotide sequence ID" value="NZ_JAWZLG010000074.1"/>
</dbReference>
<reference evidence="1 2" key="1">
    <citation type="submission" date="2019-03" db="EMBL/GenBank/DDBJ databases">
        <title>San Antonio Military Medical Center submission to MRSN (WRAIR), pending publication.</title>
        <authorList>
            <person name="Blyth D.M."/>
            <person name="Mccarthy S.L."/>
            <person name="Schall S.E."/>
            <person name="Stam J.A."/>
            <person name="Ong A.C."/>
            <person name="Mcgann P.T."/>
        </authorList>
    </citation>
    <scope>NUCLEOTIDE SEQUENCE [LARGE SCALE GENOMIC DNA]</scope>
    <source>
        <strain evidence="1 2">MRSN571793</strain>
    </source>
</reference>
<evidence type="ECO:0000313" key="2">
    <source>
        <dbReference type="Proteomes" id="UP000297861"/>
    </source>
</evidence>
<comment type="caution">
    <text evidence="1">The sequence shown here is derived from an EMBL/GenBank/DDBJ whole genome shotgun (WGS) entry which is preliminary data.</text>
</comment>
<keyword evidence="2" id="KW-1185">Reference proteome</keyword>
<organism evidence="1 2">
    <name type="scientific">Dysgonomonas capnocytophagoides</name>
    <dbReference type="NCBI Taxonomy" id="45254"/>
    <lineage>
        <taxon>Bacteria</taxon>
        <taxon>Pseudomonadati</taxon>
        <taxon>Bacteroidota</taxon>
        <taxon>Bacteroidia</taxon>
        <taxon>Bacteroidales</taxon>
        <taxon>Dysgonomonadaceae</taxon>
        <taxon>Dysgonomonas</taxon>
    </lineage>
</organism>
<dbReference type="Proteomes" id="UP000297861">
    <property type="component" value="Unassembled WGS sequence"/>
</dbReference>
<accession>A0A4Y8L088</accession>
<protein>
    <submittedName>
        <fullName evidence="1">Uncharacterized protein</fullName>
    </submittedName>
</protein>
<proteinExistence type="predicted"/>
<dbReference type="AlphaFoldDB" id="A0A4Y8L088"/>
<dbReference type="EMBL" id="SOML01000007">
    <property type="protein sequence ID" value="TFD95657.1"/>
    <property type="molecule type" value="Genomic_DNA"/>
</dbReference>
<dbReference type="OrthoDB" id="1039810at2"/>